<dbReference type="Pfam" id="PF13041">
    <property type="entry name" value="PPR_2"/>
    <property type="match status" value="1"/>
</dbReference>
<feature type="region of interest" description="Disordered" evidence="6">
    <location>
        <begin position="124"/>
        <end position="149"/>
    </location>
</feature>
<evidence type="ECO:0000256" key="1">
    <source>
        <dbReference type="ARBA" id="ARBA00006192"/>
    </source>
</evidence>
<comment type="caution">
    <text evidence="7">The sequence shown here is derived from an EMBL/GenBank/DDBJ whole genome shotgun (WGS) entry which is preliminary data.</text>
</comment>
<evidence type="ECO:0000313" key="7">
    <source>
        <dbReference type="EMBL" id="KAJ3037881.1"/>
    </source>
</evidence>
<dbReference type="Pfam" id="PF13812">
    <property type="entry name" value="PPR_3"/>
    <property type="match status" value="1"/>
</dbReference>
<dbReference type="PANTHER" id="PTHR47447:SF17">
    <property type="entry name" value="OS12G0638900 PROTEIN"/>
    <property type="match status" value="1"/>
</dbReference>
<keyword evidence="2" id="KW-0677">Repeat</keyword>
<comment type="similarity">
    <text evidence="1">Belongs to the CCM1 family.</text>
</comment>
<evidence type="ECO:0000256" key="2">
    <source>
        <dbReference type="ARBA" id="ARBA00022737"/>
    </source>
</evidence>
<evidence type="ECO:0000313" key="8">
    <source>
        <dbReference type="Proteomes" id="UP001212841"/>
    </source>
</evidence>
<feature type="repeat" description="PPR" evidence="5">
    <location>
        <begin position="344"/>
        <end position="378"/>
    </location>
</feature>
<evidence type="ECO:0000256" key="5">
    <source>
        <dbReference type="PROSITE-ProRule" id="PRU00708"/>
    </source>
</evidence>
<dbReference type="InterPro" id="IPR011990">
    <property type="entry name" value="TPR-like_helical_dom_sf"/>
</dbReference>
<feature type="repeat" description="PPR" evidence="5">
    <location>
        <begin position="526"/>
        <end position="560"/>
    </location>
</feature>
<dbReference type="EMBL" id="JADGJD010001786">
    <property type="protein sequence ID" value="KAJ3037881.1"/>
    <property type="molecule type" value="Genomic_DNA"/>
</dbReference>
<feature type="compositionally biased region" description="Polar residues" evidence="6">
    <location>
        <begin position="129"/>
        <end position="141"/>
    </location>
</feature>
<comment type="function">
    <text evidence="3">Regulates mitochondrial small subunit maturation by controlling 15S rRNA 5'-end processing. Localizes to the 5' precursor of the 15S rRNA in a position that is subsequently occupied by mS47 in the mature yeast mtSSU. Uses structure and sequence-specific RNA recognition, binding to a single-stranded region of the precursor and specifically recognizing bases -6 to -1. The exchange of Ccm1 for mS47 is coupled to the irreversible removal of precursor rRNA that is accompanied by conformational changes of the mitoribosomal proteins uS5m and mS26. These conformational changes signal completion of 5'-end rRNA processing through protection of the mature 5'-end of the 15S rRNA and stabilization of mS47. The removal of the 5' precursor together with the dissociation of Ccm1 may be catalyzed by the 5'-3' exoribonuclease Pet127. Involved in the specific removal of group I introns in mitochondrial encoded transcripts.</text>
</comment>
<comment type="subunit">
    <text evidence="4">Binds to mitochondrial small subunit 15S rRNA.</text>
</comment>
<reference evidence="7" key="1">
    <citation type="submission" date="2020-05" db="EMBL/GenBank/DDBJ databases">
        <title>Phylogenomic resolution of chytrid fungi.</title>
        <authorList>
            <person name="Stajich J.E."/>
            <person name="Amses K."/>
            <person name="Simmons R."/>
            <person name="Seto K."/>
            <person name="Myers J."/>
            <person name="Bonds A."/>
            <person name="Quandt C.A."/>
            <person name="Barry K."/>
            <person name="Liu P."/>
            <person name="Grigoriev I."/>
            <person name="Longcore J.E."/>
            <person name="James T.Y."/>
        </authorList>
    </citation>
    <scope>NUCLEOTIDE SEQUENCE</scope>
    <source>
        <strain evidence="7">JEL0318</strain>
    </source>
</reference>
<feature type="non-terminal residue" evidence="7">
    <location>
        <position position="883"/>
    </location>
</feature>
<organism evidence="7 8">
    <name type="scientific">Rhizophlyctis rosea</name>
    <dbReference type="NCBI Taxonomy" id="64517"/>
    <lineage>
        <taxon>Eukaryota</taxon>
        <taxon>Fungi</taxon>
        <taxon>Fungi incertae sedis</taxon>
        <taxon>Chytridiomycota</taxon>
        <taxon>Chytridiomycota incertae sedis</taxon>
        <taxon>Chytridiomycetes</taxon>
        <taxon>Rhizophlyctidales</taxon>
        <taxon>Rhizophlyctidaceae</taxon>
        <taxon>Rhizophlyctis</taxon>
    </lineage>
</organism>
<accession>A0AAD5S2G1</accession>
<evidence type="ECO:0000256" key="3">
    <source>
        <dbReference type="ARBA" id="ARBA00044493"/>
    </source>
</evidence>
<sequence length="883" mass="100200">MSRQFYIALSEVLGACPRKLVSKYPRDGSFYREKFHHTSDIRARPRARSPKKHVDQHVVNWGGTHLQPRRVRKRRIPNSAHTNDIPVSKSSAAISVPFPNQLRKRQPTLPLYTRTLHTFITEEGALPLKQSNDNPQTTPPATLSGLPPISERSEIQSVATDLPLPKDSHKSPTLAAELAAAVGVLMYYMGAIWFQSEYIASKYLEETNPTTGTKKEPEPTFPPDSLTPSELIHCRATFDVLTRAMDQYHTEEKLLAFYRFLRRRNFPFVESDLLHVLKASARVADWSEAIHIYEGLTHQKGGGSSIGLPKWVHGAVTKAYLRAGDIRSALSLLNAEEANGGAMTIEAYQNLIYYYTKKGEPRAAMHLLERLLAKGLHPNGAIVGMMVVLVRKDEAASQRLKQIIAASSPALQENPMMFYYLVRTAAEQGELEAGRKYLRRMRDVVTDKPMVLRTYNFLISAYEMSETDGKGCKAVVEELWEEIGRMGLKPNRASYENRLWGAVGNRDGRAFRKVWDDFRSAGFTPTERTYNARLRAAVMHGNLKRMETVFQEMIEFNVVPNPRIVTSMIAGYSTYRQTEKATQTIQNALLSGIIPDVAMFNALMHGYALSRDTESLQHWWSRMVEMGLKPNVVSYTILLQALFKSRDPDFTRIHQRIFTSEVKPDAHAFTLLYVDRLRESDMEGANEVLEQMGVQGVRPTLGTLTAMIRNELKTGDEIRAFEGLRVVLEEGRKLDSKIYEDLIRFLWKGGQFDQILTMYEAMGAEGVASNREVFHFVIRSLLKVGRVEEVGDFLRVMAGSEVGITHATFLYVFGLQEHWSGMKDREEVMDRIWNVFVNEVGWQLTCRALSKMVWLKCFYGDFGSIMKPIRDGERVGVRPGAEV</sequence>
<dbReference type="Proteomes" id="UP001212841">
    <property type="component" value="Unassembled WGS sequence"/>
</dbReference>
<dbReference type="AlphaFoldDB" id="A0AAD5S2G1"/>
<keyword evidence="8" id="KW-1185">Reference proteome</keyword>
<feature type="repeat" description="PPR" evidence="5">
    <location>
        <begin position="596"/>
        <end position="630"/>
    </location>
</feature>
<evidence type="ECO:0000256" key="6">
    <source>
        <dbReference type="SAM" id="MobiDB-lite"/>
    </source>
</evidence>
<protein>
    <recommendedName>
        <fullName evidence="9">Pentatricopeptide repeat-containing protein</fullName>
    </recommendedName>
</protein>
<evidence type="ECO:0000256" key="4">
    <source>
        <dbReference type="ARBA" id="ARBA00044511"/>
    </source>
</evidence>
<name>A0AAD5S2G1_9FUNG</name>
<gene>
    <name evidence="7" type="ORF">HK097_003345</name>
</gene>
<proteinExistence type="inferred from homology"/>
<evidence type="ECO:0008006" key="9">
    <source>
        <dbReference type="Google" id="ProtNLM"/>
    </source>
</evidence>
<dbReference type="InterPro" id="IPR002885">
    <property type="entry name" value="PPR_rpt"/>
</dbReference>
<dbReference type="NCBIfam" id="TIGR00756">
    <property type="entry name" value="PPR"/>
    <property type="match status" value="2"/>
</dbReference>
<dbReference type="PROSITE" id="PS51375">
    <property type="entry name" value="PPR"/>
    <property type="match status" value="3"/>
</dbReference>
<dbReference type="Gene3D" id="1.25.40.10">
    <property type="entry name" value="Tetratricopeptide repeat domain"/>
    <property type="match status" value="4"/>
</dbReference>
<dbReference type="PANTHER" id="PTHR47447">
    <property type="entry name" value="OS03G0856100 PROTEIN"/>
    <property type="match status" value="1"/>
</dbReference>